<proteinExistence type="predicted"/>
<organism evidence="1 2">
    <name type="scientific">Irpex rosettiformis</name>
    <dbReference type="NCBI Taxonomy" id="378272"/>
    <lineage>
        <taxon>Eukaryota</taxon>
        <taxon>Fungi</taxon>
        <taxon>Dikarya</taxon>
        <taxon>Basidiomycota</taxon>
        <taxon>Agaricomycotina</taxon>
        <taxon>Agaricomycetes</taxon>
        <taxon>Polyporales</taxon>
        <taxon>Irpicaceae</taxon>
        <taxon>Irpex</taxon>
    </lineage>
</organism>
<gene>
    <name evidence="1" type="ORF">BDY19DRAFT_991155</name>
</gene>
<evidence type="ECO:0000313" key="2">
    <source>
        <dbReference type="Proteomes" id="UP001055072"/>
    </source>
</evidence>
<reference evidence="1" key="1">
    <citation type="journal article" date="2021" name="Environ. Microbiol.">
        <title>Gene family expansions and transcriptome signatures uncover fungal adaptations to wood decay.</title>
        <authorList>
            <person name="Hage H."/>
            <person name="Miyauchi S."/>
            <person name="Viragh M."/>
            <person name="Drula E."/>
            <person name="Min B."/>
            <person name="Chaduli D."/>
            <person name="Navarro D."/>
            <person name="Favel A."/>
            <person name="Norest M."/>
            <person name="Lesage-Meessen L."/>
            <person name="Balint B."/>
            <person name="Merenyi Z."/>
            <person name="de Eugenio L."/>
            <person name="Morin E."/>
            <person name="Martinez A.T."/>
            <person name="Baldrian P."/>
            <person name="Stursova M."/>
            <person name="Martinez M.J."/>
            <person name="Novotny C."/>
            <person name="Magnuson J.K."/>
            <person name="Spatafora J.W."/>
            <person name="Maurice S."/>
            <person name="Pangilinan J."/>
            <person name="Andreopoulos W."/>
            <person name="LaButti K."/>
            <person name="Hundley H."/>
            <person name="Na H."/>
            <person name="Kuo A."/>
            <person name="Barry K."/>
            <person name="Lipzen A."/>
            <person name="Henrissat B."/>
            <person name="Riley R."/>
            <person name="Ahrendt S."/>
            <person name="Nagy L.G."/>
            <person name="Grigoriev I.V."/>
            <person name="Martin F."/>
            <person name="Rosso M.N."/>
        </authorList>
    </citation>
    <scope>NUCLEOTIDE SEQUENCE</scope>
    <source>
        <strain evidence="1">CBS 384.51</strain>
    </source>
</reference>
<keyword evidence="2" id="KW-1185">Reference proteome</keyword>
<accession>A0ACB8UBK4</accession>
<dbReference type="Proteomes" id="UP001055072">
    <property type="component" value="Unassembled WGS sequence"/>
</dbReference>
<dbReference type="EMBL" id="MU274905">
    <property type="protein sequence ID" value="KAI0091449.1"/>
    <property type="molecule type" value="Genomic_DNA"/>
</dbReference>
<sequence>MATGPPTGGPGPLQTLDPSPPPTSWDGDRMFNIYIYDYCLKRGYTSTARELIKEAEIPQDSAPPINAKQGLLFEWWSVFWVLFTAKSSGNGPEEALLYTQAQQTNQRQAPRPPPQVTPRFMGAVNGPRAVGPQPPMPNGVSSTAAQPGQQSMPNGTQGGSFGPGPQPNGIAGPSHPTGPSIGTPAMMQGQRPGAAPPQRGPNGMQFQSPTIAHSPQHSGAGHPGPQQPQMNANIGPQGSMQLRGTMPPPGPQGLMGNPQQSAPAFQPLPGSSASHPNSPAAHGVNQSPSFANRQPQMPPGTNLNQSRDSAVNTDFLKIESVRLNALKDELGLGNIDVPSLTTEDKTRIVVLARERGAIRDTQPKPGPLHNVQPGAQNRMPPVLQPGQQRQLGAPFAQQGLNQQRIKRNSTSPGDETEQSQNDSSPPANKRLRTSPTGADQQPPMAGLGFPPQSSMHAGPGNPPHPQNVMMPMMPGANGSFASGPRMGNPSMAGSHIAGPIVQYRQSMSALHKNHIPPGAPNMMTTSAPSPAAADSPFDGSSRPGNNQFPGNRPPQQQSKPSTMMPPPSPGAKKEPEPGTIPSVHSSPHNLPAQQPPLQQAPGPAPSASVQNPATIAAPSPTSNMNNNQAPGGQLGPQSQANNQPQLPPPPAPPANNSNELFMSNDFMQQLGGIPGFEFTDFPLAQVDQMGGGGEFDLGEWFHSDI</sequence>
<evidence type="ECO:0000313" key="1">
    <source>
        <dbReference type="EMBL" id="KAI0091449.1"/>
    </source>
</evidence>
<comment type="caution">
    <text evidence="1">The sequence shown here is derived from an EMBL/GenBank/DDBJ whole genome shotgun (WGS) entry which is preliminary data.</text>
</comment>
<name>A0ACB8UBK4_9APHY</name>
<protein>
    <submittedName>
        <fullName evidence="1">Uncharacterized protein</fullName>
    </submittedName>
</protein>